<name>A0A0E9RFR6_ANGAN</name>
<protein>
    <submittedName>
        <fullName evidence="1">Uncharacterized protein</fullName>
    </submittedName>
</protein>
<reference evidence="1" key="1">
    <citation type="submission" date="2014-11" db="EMBL/GenBank/DDBJ databases">
        <authorList>
            <person name="Amaro Gonzalez C."/>
        </authorList>
    </citation>
    <scope>NUCLEOTIDE SEQUENCE</scope>
</reference>
<proteinExistence type="predicted"/>
<dbReference type="EMBL" id="GBXM01080653">
    <property type="protein sequence ID" value="JAH27924.1"/>
    <property type="molecule type" value="Transcribed_RNA"/>
</dbReference>
<reference evidence="1" key="2">
    <citation type="journal article" date="2015" name="Fish Shellfish Immunol.">
        <title>Early steps in the European eel (Anguilla anguilla)-Vibrio vulnificus interaction in the gills: Role of the RtxA13 toxin.</title>
        <authorList>
            <person name="Callol A."/>
            <person name="Pajuelo D."/>
            <person name="Ebbesson L."/>
            <person name="Teles M."/>
            <person name="MacKenzie S."/>
            <person name="Amaro C."/>
        </authorList>
    </citation>
    <scope>NUCLEOTIDE SEQUENCE</scope>
</reference>
<dbReference type="AlphaFoldDB" id="A0A0E9RFR6"/>
<accession>A0A0E9RFR6</accession>
<organism evidence="1">
    <name type="scientific">Anguilla anguilla</name>
    <name type="common">European freshwater eel</name>
    <name type="synonym">Muraena anguilla</name>
    <dbReference type="NCBI Taxonomy" id="7936"/>
    <lineage>
        <taxon>Eukaryota</taxon>
        <taxon>Metazoa</taxon>
        <taxon>Chordata</taxon>
        <taxon>Craniata</taxon>
        <taxon>Vertebrata</taxon>
        <taxon>Euteleostomi</taxon>
        <taxon>Actinopterygii</taxon>
        <taxon>Neopterygii</taxon>
        <taxon>Teleostei</taxon>
        <taxon>Anguilliformes</taxon>
        <taxon>Anguillidae</taxon>
        <taxon>Anguilla</taxon>
    </lineage>
</organism>
<sequence>MLDSWIAFFFKIKQKCSVLTSRVHSMKETNIPFTLIL</sequence>
<evidence type="ECO:0000313" key="1">
    <source>
        <dbReference type="EMBL" id="JAH27924.1"/>
    </source>
</evidence>